<dbReference type="GO" id="GO:0020037">
    <property type="term" value="F:heme binding"/>
    <property type="evidence" value="ECO:0007669"/>
    <property type="project" value="InterPro"/>
</dbReference>
<dbReference type="AlphaFoldDB" id="A0A8J7WFF6"/>
<evidence type="ECO:0000313" key="3">
    <source>
        <dbReference type="Proteomes" id="UP000681356"/>
    </source>
</evidence>
<organism evidence="2 3">
    <name type="scientific">Thetidibacter halocola</name>
    <dbReference type="NCBI Taxonomy" id="2827239"/>
    <lineage>
        <taxon>Bacteria</taxon>
        <taxon>Pseudomonadati</taxon>
        <taxon>Pseudomonadota</taxon>
        <taxon>Alphaproteobacteria</taxon>
        <taxon>Rhodobacterales</taxon>
        <taxon>Roseobacteraceae</taxon>
        <taxon>Thetidibacter</taxon>
    </lineage>
</organism>
<dbReference type="InterPro" id="IPR011644">
    <property type="entry name" value="Heme_NO-bd"/>
</dbReference>
<evidence type="ECO:0000259" key="1">
    <source>
        <dbReference type="Pfam" id="PF07700"/>
    </source>
</evidence>
<name>A0A8J7WFF6_9RHOB</name>
<dbReference type="SUPFAM" id="SSF111126">
    <property type="entry name" value="Ligand-binding domain in the NO signalling and Golgi transport"/>
    <property type="match status" value="1"/>
</dbReference>
<dbReference type="Pfam" id="PF07700">
    <property type="entry name" value="HNOB"/>
    <property type="match status" value="1"/>
</dbReference>
<dbReference type="InterPro" id="IPR038158">
    <property type="entry name" value="H-NOX_domain_sf"/>
</dbReference>
<protein>
    <submittedName>
        <fullName evidence="2">Heme NO-binding domain-containing protein</fullName>
    </submittedName>
</protein>
<reference evidence="2" key="1">
    <citation type="submission" date="2021-04" db="EMBL/GenBank/DDBJ databases">
        <authorList>
            <person name="Yoon J."/>
        </authorList>
    </citation>
    <scope>NUCLEOTIDE SEQUENCE</scope>
    <source>
        <strain evidence="2">KMU-90</strain>
    </source>
</reference>
<dbReference type="EMBL" id="JAGTUU010000006">
    <property type="protein sequence ID" value="MBS0125399.1"/>
    <property type="molecule type" value="Genomic_DNA"/>
</dbReference>
<proteinExistence type="predicted"/>
<dbReference type="PANTHER" id="PTHR45655:SF13">
    <property type="entry name" value="SOLUBLE GUANYLATE CYCLASE GCY-32-RELATED"/>
    <property type="match status" value="1"/>
</dbReference>
<dbReference type="Gene3D" id="3.90.1520.10">
    <property type="entry name" value="H-NOX domain"/>
    <property type="match status" value="1"/>
</dbReference>
<keyword evidence="3" id="KW-1185">Reference proteome</keyword>
<gene>
    <name evidence="2" type="ORF">KB874_15015</name>
</gene>
<dbReference type="InterPro" id="IPR024096">
    <property type="entry name" value="NO_sig/Golgi_transp_ligand-bd"/>
</dbReference>
<dbReference type="PANTHER" id="PTHR45655">
    <property type="entry name" value="GUANYLATE CYCLASE SOLUBLE SUBUNIT BETA-2"/>
    <property type="match status" value="1"/>
</dbReference>
<comment type="caution">
    <text evidence="2">The sequence shown here is derived from an EMBL/GenBank/DDBJ whole genome shotgun (WGS) entry which is preliminary data.</text>
</comment>
<dbReference type="Proteomes" id="UP000681356">
    <property type="component" value="Unassembled WGS sequence"/>
</dbReference>
<accession>A0A8J7WFF6</accession>
<feature type="domain" description="Heme NO-binding" evidence="1">
    <location>
        <begin position="2"/>
        <end position="155"/>
    </location>
</feature>
<sequence>MHGLVLRTLQVFLQDTYGSETWQVIAARANIDPPEFEAMLHYDPACLPAVLSTAKAVLNKPVESLLEDVGIYLISHPNCERLRRLMRFGGVDFIDFLHSLEDLPERTRLAVSDLTLPELELRKHRDGTFELRLCSPVPGYGHVMVGVLRAMADDYGALALLDHTGRIGDFETISIAVVETDYSEGRRFDLVGPVPDKKAG</sequence>
<evidence type="ECO:0000313" key="2">
    <source>
        <dbReference type="EMBL" id="MBS0125399.1"/>
    </source>
</evidence>